<dbReference type="EMBL" id="BKBA01000008">
    <property type="protein sequence ID" value="GEQ14101.1"/>
    <property type="molecule type" value="Genomic_DNA"/>
</dbReference>
<feature type="transmembrane region" description="Helical" evidence="1">
    <location>
        <begin position="7"/>
        <end position="35"/>
    </location>
</feature>
<dbReference type="RefSeq" id="WP_147064866.1">
    <property type="nucleotide sequence ID" value="NZ_BAABDN010000001.1"/>
</dbReference>
<gene>
    <name evidence="2" type="ORF">KLO01_21480</name>
</gene>
<sequence>MRASAFFGVLGAMLVGAFLLVWVVVCLAALVFALVERNGSAAGTYALLLAAGLAASLLAGWASRRVARARAARH</sequence>
<dbReference type="Proteomes" id="UP000321793">
    <property type="component" value="Unassembled WGS sequence"/>
</dbReference>
<protein>
    <submittedName>
        <fullName evidence="2">Uncharacterized protein</fullName>
    </submittedName>
</protein>
<comment type="caution">
    <text evidence="2">The sequence shown here is derived from an EMBL/GenBank/DDBJ whole genome shotgun (WGS) entry which is preliminary data.</text>
</comment>
<evidence type="ECO:0000313" key="2">
    <source>
        <dbReference type="EMBL" id="GEQ14101.1"/>
    </source>
</evidence>
<keyword evidence="1" id="KW-0472">Membrane</keyword>
<keyword evidence="1" id="KW-1133">Transmembrane helix</keyword>
<evidence type="ECO:0000256" key="1">
    <source>
        <dbReference type="SAM" id="Phobius"/>
    </source>
</evidence>
<dbReference type="AlphaFoldDB" id="A0A512T1R9"/>
<keyword evidence="1" id="KW-0812">Transmembrane</keyword>
<organism evidence="2 3">
    <name type="scientific">Knoellia locipacati</name>
    <dbReference type="NCBI Taxonomy" id="882824"/>
    <lineage>
        <taxon>Bacteria</taxon>
        <taxon>Bacillati</taxon>
        <taxon>Actinomycetota</taxon>
        <taxon>Actinomycetes</taxon>
        <taxon>Micrococcales</taxon>
        <taxon>Intrasporangiaceae</taxon>
        <taxon>Knoellia</taxon>
    </lineage>
</organism>
<evidence type="ECO:0000313" key="3">
    <source>
        <dbReference type="Proteomes" id="UP000321793"/>
    </source>
</evidence>
<proteinExistence type="predicted"/>
<reference evidence="2 3" key="1">
    <citation type="submission" date="2019-07" db="EMBL/GenBank/DDBJ databases">
        <title>Whole genome shotgun sequence of Knoellia locipacati NBRC 109775.</title>
        <authorList>
            <person name="Hosoyama A."/>
            <person name="Uohara A."/>
            <person name="Ohji S."/>
            <person name="Ichikawa N."/>
        </authorList>
    </citation>
    <scope>NUCLEOTIDE SEQUENCE [LARGE SCALE GENOMIC DNA]</scope>
    <source>
        <strain evidence="2 3">NBRC 109775</strain>
    </source>
</reference>
<feature type="transmembrane region" description="Helical" evidence="1">
    <location>
        <begin position="41"/>
        <end position="63"/>
    </location>
</feature>
<keyword evidence="3" id="KW-1185">Reference proteome</keyword>
<accession>A0A512T1R9</accession>
<name>A0A512T1R9_9MICO</name>